<name>L1M8X8_9CORY</name>
<dbReference type="eggNOG" id="ENOG5031MZ9">
    <property type="taxonomic scope" value="Bacteria"/>
</dbReference>
<dbReference type="AlphaFoldDB" id="L1M8X8"/>
<reference evidence="1 2" key="1">
    <citation type="submission" date="2012-05" db="EMBL/GenBank/DDBJ databases">
        <authorList>
            <person name="Weinstock G."/>
            <person name="Sodergren E."/>
            <person name="Lobos E.A."/>
            <person name="Fulton L."/>
            <person name="Fulton R."/>
            <person name="Courtney L."/>
            <person name="Fronick C."/>
            <person name="O'Laughlin M."/>
            <person name="Godfrey J."/>
            <person name="Wilson R.M."/>
            <person name="Miner T."/>
            <person name="Farmer C."/>
            <person name="Delehaunty K."/>
            <person name="Cordes M."/>
            <person name="Minx P."/>
            <person name="Tomlinson C."/>
            <person name="Chen J."/>
            <person name="Wollam A."/>
            <person name="Pepin K.H."/>
            <person name="Bhonagiri V."/>
            <person name="Zhang X."/>
            <person name="Suruliraj S."/>
            <person name="Warren W."/>
            <person name="Mitreva M."/>
            <person name="Mardis E.R."/>
            <person name="Wilson R.K."/>
        </authorList>
    </citation>
    <scope>NUCLEOTIDE SEQUENCE [LARGE SCALE GENOMIC DNA]</scope>
    <source>
        <strain evidence="1 2">F0235</strain>
    </source>
</reference>
<gene>
    <name evidence="1" type="ORF">HMPREF9997_02831</name>
</gene>
<dbReference type="HOGENOM" id="CLU_2245396_0_0_11"/>
<comment type="caution">
    <text evidence="1">The sequence shown here is derived from an EMBL/GenBank/DDBJ whole genome shotgun (WGS) entry which is preliminary data.</text>
</comment>
<proteinExistence type="predicted"/>
<dbReference type="PATRIC" id="fig|1035195.3.peg.2539"/>
<organism evidence="1 2">
    <name type="scientific">Corynebacterium durum F0235</name>
    <dbReference type="NCBI Taxonomy" id="1035195"/>
    <lineage>
        <taxon>Bacteria</taxon>
        <taxon>Bacillati</taxon>
        <taxon>Actinomycetota</taxon>
        <taxon>Actinomycetes</taxon>
        <taxon>Mycobacteriales</taxon>
        <taxon>Corynebacteriaceae</taxon>
        <taxon>Corynebacterium</taxon>
    </lineage>
</organism>
<accession>L1M8X8</accession>
<evidence type="ECO:0000313" key="1">
    <source>
        <dbReference type="EMBL" id="EKX87505.1"/>
    </source>
</evidence>
<keyword evidence="2" id="KW-1185">Reference proteome</keyword>
<evidence type="ECO:0000313" key="2">
    <source>
        <dbReference type="Proteomes" id="UP000010445"/>
    </source>
</evidence>
<protein>
    <recommendedName>
        <fullName evidence="3">Cell wall-active antibiotics response LiaF-like C-terminal domain-containing protein</fullName>
    </recommendedName>
</protein>
<dbReference type="STRING" id="1035195.HMPREF9997_02831"/>
<evidence type="ECO:0008006" key="3">
    <source>
        <dbReference type="Google" id="ProtNLM"/>
    </source>
</evidence>
<sequence>MFQGSIDVSTSDANALDENYAVSNGQVTLNLQDLKPLDKDKTVNVYVDVGTVSVTLPDDVPVEMTAKDSVTLTTPSHKTYNESASGKKLTLNVQVNNGPVTIAE</sequence>
<dbReference type="EMBL" id="AMEM01000044">
    <property type="protein sequence ID" value="EKX87505.1"/>
    <property type="molecule type" value="Genomic_DNA"/>
</dbReference>
<dbReference type="Proteomes" id="UP000010445">
    <property type="component" value="Unassembled WGS sequence"/>
</dbReference>